<reference evidence="2" key="1">
    <citation type="submission" date="2020-04" db="EMBL/GenBank/DDBJ databases">
        <authorList>
            <person name="Alioto T."/>
            <person name="Alioto T."/>
            <person name="Gomez Garrido J."/>
        </authorList>
    </citation>
    <scope>NUCLEOTIDE SEQUENCE</scope>
    <source>
        <strain evidence="2">A484AB</strain>
    </source>
</reference>
<comment type="caution">
    <text evidence="2">The sequence shown here is derived from an EMBL/GenBank/DDBJ whole genome shotgun (WGS) entry which is preliminary data.</text>
</comment>
<protein>
    <submittedName>
        <fullName evidence="2">Uncharacterized protein</fullName>
    </submittedName>
</protein>
<sequence>MGNACCFSGSRRNNRVLPTHSTALVQLRMRNKDLALYRRHKKKDDVELGSSVVPGISKDTREVSKGENSKQESLENIEKCKPDKEMQEWIGSIIIQNHLVPSYMTFDNQRHLSMRSKYADMTQMINFCNSIKETKEEHQTNSRAPSGNIKGLMKKGKQGIKKNLSHETFNFGLGPTPKLSTRISKDAVKRNKQKDNQLKFYGSRSPPPPKLKPVVNGSNASKAGVLKNPESKGTPWNKVEDARDTQTAGGKHFHVSSNWLDEDFEESILSYPKEIQKTADNIPQCSKLPPIPVKKGHGKKSIKFKIEPEVSEPAVHDLGLFLSAVEEDLSDLKPRGRIWDVLKKKNRTSSTYTADDLDS</sequence>
<proteinExistence type="predicted"/>
<dbReference type="EMBL" id="CACRXK020000639">
    <property type="protein sequence ID" value="CAB3983649.1"/>
    <property type="molecule type" value="Genomic_DNA"/>
</dbReference>
<evidence type="ECO:0000256" key="1">
    <source>
        <dbReference type="SAM" id="MobiDB-lite"/>
    </source>
</evidence>
<feature type="compositionally biased region" description="Basic and acidic residues" evidence="1">
    <location>
        <begin position="183"/>
        <end position="197"/>
    </location>
</feature>
<name>A0A6S7G447_PARCT</name>
<evidence type="ECO:0000313" key="2">
    <source>
        <dbReference type="EMBL" id="CAB3983649.1"/>
    </source>
</evidence>
<keyword evidence="3" id="KW-1185">Reference proteome</keyword>
<gene>
    <name evidence="2" type="ORF">PACLA_8A075157</name>
</gene>
<dbReference type="OrthoDB" id="10500348at2759"/>
<evidence type="ECO:0000313" key="3">
    <source>
        <dbReference type="Proteomes" id="UP001152795"/>
    </source>
</evidence>
<feature type="region of interest" description="Disordered" evidence="1">
    <location>
        <begin position="135"/>
        <end position="250"/>
    </location>
</feature>
<organism evidence="2 3">
    <name type="scientific">Paramuricea clavata</name>
    <name type="common">Red gorgonian</name>
    <name type="synonym">Violescent sea-whip</name>
    <dbReference type="NCBI Taxonomy" id="317549"/>
    <lineage>
        <taxon>Eukaryota</taxon>
        <taxon>Metazoa</taxon>
        <taxon>Cnidaria</taxon>
        <taxon>Anthozoa</taxon>
        <taxon>Octocorallia</taxon>
        <taxon>Malacalcyonacea</taxon>
        <taxon>Plexauridae</taxon>
        <taxon>Paramuricea</taxon>
    </lineage>
</organism>
<dbReference type="AlphaFoldDB" id="A0A6S7G447"/>
<accession>A0A6S7G447</accession>
<dbReference type="Proteomes" id="UP001152795">
    <property type="component" value="Unassembled WGS sequence"/>
</dbReference>